<keyword evidence="4" id="KW-1185">Reference proteome</keyword>
<dbReference type="InterPro" id="IPR001054">
    <property type="entry name" value="A/G_cyclase"/>
</dbReference>
<feature type="transmembrane region" description="Helical" evidence="1">
    <location>
        <begin position="101"/>
        <end position="124"/>
    </location>
</feature>
<keyword evidence="1" id="KW-0472">Membrane</keyword>
<dbReference type="GO" id="GO:0035556">
    <property type="term" value="P:intracellular signal transduction"/>
    <property type="evidence" value="ECO:0007669"/>
    <property type="project" value="InterPro"/>
</dbReference>
<feature type="domain" description="Guanylate cyclase" evidence="2">
    <location>
        <begin position="270"/>
        <end position="403"/>
    </location>
</feature>
<accession>A0A838XKA0</accession>
<feature type="transmembrane region" description="Helical" evidence="1">
    <location>
        <begin position="68"/>
        <end position="89"/>
    </location>
</feature>
<keyword evidence="1" id="KW-0812">Transmembrane</keyword>
<dbReference type="AlphaFoldDB" id="A0A838XKA0"/>
<proteinExistence type="predicted"/>
<feature type="transmembrane region" description="Helical" evidence="1">
    <location>
        <begin position="156"/>
        <end position="176"/>
    </location>
</feature>
<dbReference type="SUPFAM" id="SSF55073">
    <property type="entry name" value="Nucleotide cyclase"/>
    <property type="match status" value="1"/>
</dbReference>
<dbReference type="PROSITE" id="PS50125">
    <property type="entry name" value="GUANYLATE_CYCLASE_2"/>
    <property type="match status" value="1"/>
</dbReference>
<evidence type="ECO:0000313" key="3">
    <source>
        <dbReference type="EMBL" id="MBA4610965.1"/>
    </source>
</evidence>
<dbReference type="InterPro" id="IPR029787">
    <property type="entry name" value="Nucleotide_cyclase"/>
</dbReference>
<evidence type="ECO:0000259" key="2">
    <source>
        <dbReference type="PROSITE" id="PS50125"/>
    </source>
</evidence>
<reference evidence="3 4" key="2">
    <citation type="submission" date="2020-08" db="EMBL/GenBank/DDBJ databases">
        <title>Stappia taiwanensis sp. nov., isolated from a coastal thermal spring.</title>
        <authorList>
            <person name="Kampfer P."/>
        </authorList>
    </citation>
    <scope>NUCLEOTIDE SEQUENCE [LARGE SCALE GENOMIC DNA]</scope>
    <source>
        <strain evidence="3 4">DSM 23284</strain>
    </source>
</reference>
<evidence type="ECO:0000256" key="1">
    <source>
        <dbReference type="SAM" id="Phobius"/>
    </source>
</evidence>
<dbReference type="PANTHER" id="PTHR43081:SF1">
    <property type="entry name" value="ADENYLATE CYCLASE, TERMINAL-DIFFERENTIATION SPECIFIC"/>
    <property type="match status" value="1"/>
</dbReference>
<keyword evidence="1" id="KW-1133">Transmembrane helix</keyword>
<dbReference type="GO" id="GO:0006171">
    <property type="term" value="P:cAMP biosynthetic process"/>
    <property type="evidence" value="ECO:0007669"/>
    <property type="project" value="TreeGrafter"/>
</dbReference>
<dbReference type="Gene3D" id="3.30.70.1230">
    <property type="entry name" value="Nucleotide cyclase"/>
    <property type="match status" value="1"/>
</dbReference>
<sequence>MAGRASAIRAGLAYILRGGPTDEGIPARVRAEIDAREARAERLIGWVQLAMVLFFAALYSLAPRAEGAGGFNFVPIALVAYFLFTLLRLSLSYRIQLPNWYLLVSIGVDIALLCGLIFSFHIQYGQHPTFYLKAPTVMYLFIFIALRALRFDPRFVLTTGLAGLIGWGALVAYALLSDMGAMRITRNYVEYLTSNAILLGAELDKAMIILGVTGLLSVALYRGRQILFDSVRDHAAAEDLKRFFAPEVARSITDADVALSAGQGEVREVAVLMVDIRGFTGVAASLAPQTVMRVLAHYQEEVLHVIDAHGGQVDKFLGDGILATFGAVAPSDRAAADGVRAARALVPVFKRLGPELKEFGWPETMRFGAALAFGAVTVGVVGADDRLEFTVIGDPVNRAAKLEDANKKQHSTALTDRKTFAAALRQGYEGPPAEERPGVEITGVARPIDLVVLA</sequence>
<gene>
    <name evidence="3" type="ORF">H1W37_04835</name>
</gene>
<dbReference type="PANTHER" id="PTHR43081">
    <property type="entry name" value="ADENYLATE CYCLASE, TERMINAL-DIFFERENTIATION SPECIFIC-RELATED"/>
    <property type="match status" value="1"/>
</dbReference>
<feature type="transmembrane region" description="Helical" evidence="1">
    <location>
        <begin position="43"/>
        <end position="62"/>
    </location>
</feature>
<dbReference type="SMART" id="SM00044">
    <property type="entry name" value="CYCc"/>
    <property type="match status" value="1"/>
</dbReference>
<dbReference type="RefSeq" id="WP_181759151.1">
    <property type="nucleotide sequence ID" value="NZ_BMCR01000004.1"/>
</dbReference>
<dbReference type="GO" id="GO:0004016">
    <property type="term" value="F:adenylate cyclase activity"/>
    <property type="evidence" value="ECO:0007669"/>
    <property type="project" value="UniProtKB-ARBA"/>
</dbReference>
<comment type="caution">
    <text evidence="3">The sequence shown here is derived from an EMBL/GenBank/DDBJ whole genome shotgun (WGS) entry which is preliminary data.</text>
</comment>
<name>A0A838XKA0_9HYPH</name>
<dbReference type="Pfam" id="PF00211">
    <property type="entry name" value="Guanylate_cyc"/>
    <property type="match status" value="1"/>
</dbReference>
<dbReference type="CDD" id="cd07302">
    <property type="entry name" value="CHD"/>
    <property type="match status" value="1"/>
</dbReference>
<feature type="transmembrane region" description="Helical" evidence="1">
    <location>
        <begin position="196"/>
        <end position="221"/>
    </location>
</feature>
<dbReference type="Proteomes" id="UP000559404">
    <property type="component" value="Unassembled WGS sequence"/>
</dbReference>
<evidence type="ECO:0000313" key="4">
    <source>
        <dbReference type="Proteomes" id="UP000559404"/>
    </source>
</evidence>
<organism evidence="3 4">
    <name type="scientific">Stappia taiwanensis</name>
    <dbReference type="NCBI Taxonomy" id="992267"/>
    <lineage>
        <taxon>Bacteria</taxon>
        <taxon>Pseudomonadati</taxon>
        <taxon>Pseudomonadota</taxon>
        <taxon>Alphaproteobacteria</taxon>
        <taxon>Hyphomicrobiales</taxon>
        <taxon>Stappiaceae</taxon>
        <taxon>Stappia</taxon>
    </lineage>
</organism>
<dbReference type="EMBL" id="JACEON010000003">
    <property type="protein sequence ID" value="MBA4610965.1"/>
    <property type="molecule type" value="Genomic_DNA"/>
</dbReference>
<dbReference type="InterPro" id="IPR050697">
    <property type="entry name" value="Adenylyl/Guanylyl_Cyclase_3/4"/>
</dbReference>
<protein>
    <submittedName>
        <fullName evidence="3">Adenylate/guanylate cyclase domain-containing protein</fullName>
    </submittedName>
</protein>
<feature type="transmembrane region" description="Helical" evidence="1">
    <location>
        <begin position="130"/>
        <end position="149"/>
    </location>
</feature>
<reference evidence="3 4" key="1">
    <citation type="submission" date="2020-07" db="EMBL/GenBank/DDBJ databases">
        <authorList>
            <person name="Li M."/>
        </authorList>
    </citation>
    <scope>NUCLEOTIDE SEQUENCE [LARGE SCALE GENOMIC DNA]</scope>
    <source>
        <strain evidence="3 4">DSM 23284</strain>
    </source>
</reference>